<dbReference type="PANTHER" id="PTHR38785">
    <property type="entry name" value="HOMOLOG OF VIRK"/>
    <property type="match status" value="1"/>
</dbReference>
<evidence type="ECO:0000313" key="2">
    <source>
        <dbReference type="Proteomes" id="UP000565576"/>
    </source>
</evidence>
<organism evidence="1 2">
    <name type="scientific">Rhizobium lusitanum</name>
    <dbReference type="NCBI Taxonomy" id="293958"/>
    <lineage>
        <taxon>Bacteria</taxon>
        <taxon>Pseudomonadati</taxon>
        <taxon>Pseudomonadota</taxon>
        <taxon>Alphaproteobacteria</taxon>
        <taxon>Hyphomicrobiales</taxon>
        <taxon>Rhizobiaceae</taxon>
        <taxon>Rhizobium/Agrobacterium group</taxon>
        <taxon>Rhizobium</taxon>
    </lineage>
</organism>
<reference evidence="1 2" key="1">
    <citation type="submission" date="2020-08" db="EMBL/GenBank/DDBJ databases">
        <title>Genomic Encyclopedia of Type Strains, Phase IV (KMG-V): Genome sequencing to study the core and pangenomes of soil and plant-associated prokaryotes.</title>
        <authorList>
            <person name="Whitman W."/>
        </authorList>
    </citation>
    <scope>NUCLEOTIDE SEQUENCE [LARGE SCALE GENOMIC DNA]</scope>
    <source>
        <strain evidence="1 2">SEMIA 4060</strain>
    </source>
</reference>
<protein>
    <recommendedName>
        <fullName evidence="3">VirK protein</fullName>
    </recommendedName>
</protein>
<dbReference type="AlphaFoldDB" id="A0A7X0IP61"/>
<dbReference type="EMBL" id="JACHBG010000003">
    <property type="protein sequence ID" value="MBB6484579.1"/>
    <property type="molecule type" value="Genomic_DNA"/>
</dbReference>
<sequence>MNQKTSIITAPEGTLPSVPLRGTVPPKSSDVPQPRYVLLSRILTFGLRARWKRTVLFWFRFAANPFLTTRWWRFLSTFTATREFPPPHDELLQKPLSKFLVYGLSSSKRLSLLIEHFSIAERILSRESMISLWRGEWLDMGTVRGRAEAYSCHIALADRAGGRHEGAFAIKLVRVRDKAVLCTSRFMFVRRGTEGRYTFVVGSMQGPRNAKQRMVEVTRDLSGLRPKEALLVVLQGLTVEGGTQQFLAISQAKHPIHYRRSRRQSMMLSNIDAFWAERSAEPEETFGFRVPHSRVYGADKRSRSKLWFFNLGELFH</sequence>
<dbReference type="RefSeq" id="WP_184703428.1">
    <property type="nucleotide sequence ID" value="NZ_JACHBG010000003.1"/>
</dbReference>
<name>A0A7X0IP61_9HYPH</name>
<dbReference type="Proteomes" id="UP000565576">
    <property type="component" value="Unassembled WGS sequence"/>
</dbReference>
<dbReference type="Pfam" id="PF04393">
    <property type="entry name" value="DUF535"/>
    <property type="match status" value="1"/>
</dbReference>
<gene>
    <name evidence="1" type="ORF">GGD46_001857</name>
</gene>
<dbReference type="PANTHER" id="PTHR38785:SF1">
    <property type="entry name" value="HOMOLOG OF VIRK"/>
    <property type="match status" value="1"/>
</dbReference>
<dbReference type="GO" id="GO:0006974">
    <property type="term" value="P:DNA damage response"/>
    <property type="evidence" value="ECO:0007669"/>
    <property type="project" value="TreeGrafter"/>
</dbReference>
<dbReference type="InterPro" id="IPR007488">
    <property type="entry name" value="DUF535"/>
</dbReference>
<comment type="caution">
    <text evidence="1">The sequence shown here is derived from an EMBL/GenBank/DDBJ whole genome shotgun (WGS) entry which is preliminary data.</text>
</comment>
<evidence type="ECO:0008006" key="3">
    <source>
        <dbReference type="Google" id="ProtNLM"/>
    </source>
</evidence>
<evidence type="ECO:0000313" key="1">
    <source>
        <dbReference type="EMBL" id="MBB6484579.1"/>
    </source>
</evidence>
<accession>A0A7X0IP61</accession>
<proteinExistence type="predicted"/>